<evidence type="ECO:0008006" key="3">
    <source>
        <dbReference type="Google" id="ProtNLM"/>
    </source>
</evidence>
<name>A0A4Y7T155_COPMI</name>
<keyword evidence="2" id="KW-1185">Reference proteome</keyword>
<organism evidence="1 2">
    <name type="scientific">Coprinellus micaceus</name>
    <name type="common">Glistening ink-cap mushroom</name>
    <name type="synonym">Coprinus micaceus</name>
    <dbReference type="NCBI Taxonomy" id="71717"/>
    <lineage>
        <taxon>Eukaryota</taxon>
        <taxon>Fungi</taxon>
        <taxon>Dikarya</taxon>
        <taxon>Basidiomycota</taxon>
        <taxon>Agaricomycotina</taxon>
        <taxon>Agaricomycetes</taxon>
        <taxon>Agaricomycetidae</taxon>
        <taxon>Agaricales</taxon>
        <taxon>Agaricineae</taxon>
        <taxon>Psathyrellaceae</taxon>
        <taxon>Coprinellus</taxon>
    </lineage>
</organism>
<accession>A0A4Y7T155</accession>
<dbReference type="Proteomes" id="UP000298030">
    <property type="component" value="Unassembled WGS sequence"/>
</dbReference>
<comment type="caution">
    <text evidence="1">The sequence shown here is derived from an EMBL/GenBank/DDBJ whole genome shotgun (WGS) entry which is preliminary data.</text>
</comment>
<evidence type="ECO:0000313" key="2">
    <source>
        <dbReference type="Proteomes" id="UP000298030"/>
    </source>
</evidence>
<dbReference type="AlphaFoldDB" id="A0A4Y7T155"/>
<dbReference type="EMBL" id="QPFP01000041">
    <property type="protein sequence ID" value="TEB27259.1"/>
    <property type="molecule type" value="Genomic_DNA"/>
</dbReference>
<reference evidence="1 2" key="1">
    <citation type="journal article" date="2019" name="Nat. Ecol. Evol.">
        <title>Megaphylogeny resolves global patterns of mushroom evolution.</title>
        <authorList>
            <person name="Varga T."/>
            <person name="Krizsan K."/>
            <person name="Foldi C."/>
            <person name="Dima B."/>
            <person name="Sanchez-Garcia M."/>
            <person name="Sanchez-Ramirez S."/>
            <person name="Szollosi G.J."/>
            <person name="Szarkandi J.G."/>
            <person name="Papp V."/>
            <person name="Albert L."/>
            <person name="Andreopoulos W."/>
            <person name="Angelini C."/>
            <person name="Antonin V."/>
            <person name="Barry K.W."/>
            <person name="Bougher N.L."/>
            <person name="Buchanan P."/>
            <person name="Buyck B."/>
            <person name="Bense V."/>
            <person name="Catcheside P."/>
            <person name="Chovatia M."/>
            <person name="Cooper J."/>
            <person name="Damon W."/>
            <person name="Desjardin D."/>
            <person name="Finy P."/>
            <person name="Geml J."/>
            <person name="Haridas S."/>
            <person name="Hughes K."/>
            <person name="Justo A."/>
            <person name="Karasinski D."/>
            <person name="Kautmanova I."/>
            <person name="Kiss B."/>
            <person name="Kocsube S."/>
            <person name="Kotiranta H."/>
            <person name="LaButti K.M."/>
            <person name="Lechner B.E."/>
            <person name="Liimatainen K."/>
            <person name="Lipzen A."/>
            <person name="Lukacs Z."/>
            <person name="Mihaltcheva S."/>
            <person name="Morgado L.N."/>
            <person name="Niskanen T."/>
            <person name="Noordeloos M.E."/>
            <person name="Ohm R.A."/>
            <person name="Ortiz-Santana B."/>
            <person name="Ovrebo C."/>
            <person name="Racz N."/>
            <person name="Riley R."/>
            <person name="Savchenko A."/>
            <person name="Shiryaev A."/>
            <person name="Soop K."/>
            <person name="Spirin V."/>
            <person name="Szebenyi C."/>
            <person name="Tomsovsky M."/>
            <person name="Tulloss R.E."/>
            <person name="Uehling J."/>
            <person name="Grigoriev I.V."/>
            <person name="Vagvolgyi C."/>
            <person name="Papp T."/>
            <person name="Martin F.M."/>
            <person name="Miettinen O."/>
            <person name="Hibbett D.S."/>
            <person name="Nagy L.G."/>
        </authorList>
    </citation>
    <scope>NUCLEOTIDE SEQUENCE [LARGE SCALE GENOMIC DNA]</scope>
    <source>
        <strain evidence="1 2">FP101781</strain>
    </source>
</reference>
<gene>
    <name evidence="1" type="ORF">FA13DRAFT_946995</name>
</gene>
<dbReference type="InterPro" id="IPR036047">
    <property type="entry name" value="F-box-like_dom_sf"/>
</dbReference>
<protein>
    <recommendedName>
        <fullName evidence="3">F-box domain-containing protein</fullName>
    </recommendedName>
</protein>
<evidence type="ECO:0000313" key="1">
    <source>
        <dbReference type="EMBL" id="TEB27259.1"/>
    </source>
</evidence>
<dbReference type="SUPFAM" id="SSF81383">
    <property type="entry name" value="F-box domain"/>
    <property type="match status" value="1"/>
</dbReference>
<proteinExistence type="predicted"/>
<sequence length="236" mass="26859">MIRILGRRAPADRETASEPRRSCSCSRTFMSIPGPRCSLTTLPLEIISLVVKNLESTFDVVHFEQTNRTCRSLVKGSLDIWKHRLRLECHLCDLWWPSYADLSTIAELRDACFAGLRMARAYSLAGHDTLIPHEMTRLNLRFKPSETESGEFNPPNSRGGIQSVQLVPGGRYLIVLYPGCGRALWIGANPNMCHRRISSDNPNFPVIWFPSYLGATFGRGMDRLDFFCVLRQGRRW</sequence>